<name>A0A2G8L5H8_STIJA</name>
<dbReference type="SUPFAM" id="SSF110004">
    <property type="entry name" value="Glycolipid transfer protein, GLTP"/>
    <property type="match status" value="1"/>
</dbReference>
<keyword evidence="4" id="KW-1185">Reference proteome</keyword>
<evidence type="ECO:0000256" key="1">
    <source>
        <dbReference type="ARBA" id="ARBA00007148"/>
    </source>
</evidence>
<dbReference type="PANTHER" id="PTHR10219:SF43">
    <property type="entry name" value="GLYCOLIPID TRANSFER PROTEIN DOMAIN-CONTAINING PROTEIN"/>
    <property type="match status" value="1"/>
</dbReference>
<dbReference type="InterPro" id="IPR036497">
    <property type="entry name" value="GLTP_sf"/>
</dbReference>
<dbReference type="Proteomes" id="UP000230750">
    <property type="component" value="Unassembled WGS sequence"/>
</dbReference>
<dbReference type="Pfam" id="PF08718">
    <property type="entry name" value="GLTP"/>
    <property type="match status" value="1"/>
</dbReference>
<comment type="similarity">
    <text evidence="1">Belongs to the GLTP family.</text>
</comment>
<accession>A0A2G8L5H8</accession>
<sequence length="213" mass="24595">MADNKEEGFDLQMVKECFEEAKLENNDILIEKYLEGFKEIDRFFCMMGTLFSFIAKDITEKSRILREHKSENPDQFTVVQTMVDYEVSNDLTKSKTASGLLSGSRTLLRLHRSLLFFAKFLEKVPALDDEAKCSEAASEIYGITLGNFHPWLIRQAAYLAMRSLPTKKVLIERYIKQNYQEAEELVPLLVKAMLDVYDVIESLYADKDLLQLP</sequence>
<dbReference type="GO" id="GO:0016020">
    <property type="term" value="C:membrane"/>
    <property type="evidence" value="ECO:0007669"/>
    <property type="project" value="TreeGrafter"/>
</dbReference>
<feature type="domain" description="Glycolipid transfer protein" evidence="2">
    <location>
        <begin position="29"/>
        <end position="173"/>
    </location>
</feature>
<dbReference type="GO" id="GO:0005829">
    <property type="term" value="C:cytosol"/>
    <property type="evidence" value="ECO:0007669"/>
    <property type="project" value="TreeGrafter"/>
</dbReference>
<dbReference type="InterPro" id="IPR014830">
    <property type="entry name" value="Glycolipid_transfer_prot_dom"/>
</dbReference>
<reference evidence="3 4" key="1">
    <citation type="journal article" date="2017" name="PLoS Biol.">
        <title>The sea cucumber genome provides insights into morphological evolution and visceral regeneration.</title>
        <authorList>
            <person name="Zhang X."/>
            <person name="Sun L."/>
            <person name="Yuan J."/>
            <person name="Sun Y."/>
            <person name="Gao Y."/>
            <person name="Zhang L."/>
            <person name="Li S."/>
            <person name="Dai H."/>
            <person name="Hamel J.F."/>
            <person name="Liu C."/>
            <person name="Yu Y."/>
            <person name="Liu S."/>
            <person name="Lin W."/>
            <person name="Guo K."/>
            <person name="Jin S."/>
            <person name="Xu P."/>
            <person name="Storey K.B."/>
            <person name="Huan P."/>
            <person name="Zhang T."/>
            <person name="Zhou Y."/>
            <person name="Zhang J."/>
            <person name="Lin C."/>
            <person name="Li X."/>
            <person name="Xing L."/>
            <person name="Huo D."/>
            <person name="Sun M."/>
            <person name="Wang L."/>
            <person name="Mercier A."/>
            <person name="Li F."/>
            <person name="Yang H."/>
            <person name="Xiang J."/>
        </authorList>
    </citation>
    <scope>NUCLEOTIDE SEQUENCE [LARGE SCALE GENOMIC DNA]</scope>
    <source>
        <strain evidence="3">Shaxun</strain>
        <tissue evidence="3">Muscle</tissue>
    </source>
</reference>
<dbReference type="STRING" id="307972.A0A2G8L5H8"/>
<evidence type="ECO:0000313" key="4">
    <source>
        <dbReference type="Proteomes" id="UP000230750"/>
    </source>
</evidence>
<dbReference type="OrthoDB" id="116883at2759"/>
<proteinExistence type="inferred from homology"/>
<dbReference type="GO" id="GO:0032691">
    <property type="term" value="P:negative regulation of interleukin-1 beta production"/>
    <property type="evidence" value="ECO:0007669"/>
    <property type="project" value="UniProtKB-ARBA"/>
</dbReference>
<organism evidence="3 4">
    <name type="scientific">Stichopus japonicus</name>
    <name type="common">Sea cucumber</name>
    <dbReference type="NCBI Taxonomy" id="307972"/>
    <lineage>
        <taxon>Eukaryota</taxon>
        <taxon>Metazoa</taxon>
        <taxon>Echinodermata</taxon>
        <taxon>Eleutherozoa</taxon>
        <taxon>Echinozoa</taxon>
        <taxon>Holothuroidea</taxon>
        <taxon>Aspidochirotacea</taxon>
        <taxon>Aspidochirotida</taxon>
        <taxon>Stichopodidae</taxon>
        <taxon>Apostichopus</taxon>
    </lineage>
</organism>
<dbReference type="Gene3D" id="1.10.3520.10">
    <property type="entry name" value="Glycolipid transfer protein"/>
    <property type="match status" value="1"/>
</dbReference>
<evidence type="ECO:0000259" key="2">
    <source>
        <dbReference type="Pfam" id="PF08718"/>
    </source>
</evidence>
<dbReference type="GO" id="GO:1902387">
    <property type="term" value="F:ceramide 1-phosphate binding"/>
    <property type="evidence" value="ECO:0007669"/>
    <property type="project" value="TreeGrafter"/>
</dbReference>
<evidence type="ECO:0000313" key="3">
    <source>
        <dbReference type="EMBL" id="PIK55512.1"/>
    </source>
</evidence>
<dbReference type="GO" id="GO:1902388">
    <property type="term" value="F:ceramide 1-phosphate transfer activity"/>
    <property type="evidence" value="ECO:0007669"/>
    <property type="project" value="TreeGrafter"/>
</dbReference>
<dbReference type="EMBL" id="MRZV01000213">
    <property type="protein sequence ID" value="PIK55512.1"/>
    <property type="molecule type" value="Genomic_DNA"/>
</dbReference>
<dbReference type="AlphaFoldDB" id="A0A2G8L5H8"/>
<gene>
    <name evidence="3" type="ORF">BSL78_07593</name>
</gene>
<protein>
    <submittedName>
        <fullName evidence="3">Putative ceramide-1-phosphate transfer protein-like</fullName>
    </submittedName>
</protein>
<dbReference type="FunFam" id="1.10.3520.10:FF:000002">
    <property type="entry name" value="Ceramide-1-phosphate transfer protein"/>
    <property type="match status" value="1"/>
</dbReference>
<comment type="caution">
    <text evidence="3">The sequence shown here is derived from an EMBL/GenBank/DDBJ whole genome shotgun (WGS) entry which is preliminary data.</text>
</comment>
<dbReference type="PANTHER" id="PTHR10219">
    <property type="entry name" value="GLYCOLIPID TRANSFER PROTEIN-RELATED"/>
    <property type="match status" value="1"/>
</dbReference>